<evidence type="ECO:0000256" key="1">
    <source>
        <dbReference type="SAM" id="MobiDB-lite"/>
    </source>
</evidence>
<dbReference type="InterPro" id="IPR051481">
    <property type="entry name" value="BTB-POZ/Galectin-3-binding"/>
</dbReference>
<dbReference type="Gene3D" id="3.30.710.10">
    <property type="entry name" value="Potassium Channel Kv1.1, Chain A"/>
    <property type="match status" value="1"/>
</dbReference>
<name>A0A835T9X1_CHLIN</name>
<dbReference type="InterPro" id="IPR011333">
    <property type="entry name" value="SKP1/BTB/POZ_sf"/>
</dbReference>
<reference evidence="2" key="1">
    <citation type="journal article" date="2020" name="bioRxiv">
        <title>Comparative genomics of Chlamydomonas.</title>
        <authorList>
            <person name="Craig R.J."/>
            <person name="Hasan A.R."/>
            <person name="Ness R.W."/>
            <person name="Keightley P.D."/>
        </authorList>
    </citation>
    <scope>NUCLEOTIDE SEQUENCE</scope>
    <source>
        <strain evidence="2">SAG 7.73</strain>
    </source>
</reference>
<dbReference type="OrthoDB" id="546755at2759"/>
<organism evidence="2 3">
    <name type="scientific">Chlamydomonas incerta</name>
    <dbReference type="NCBI Taxonomy" id="51695"/>
    <lineage>
        <taxon>Eukaryota</taxon>
        <taxon>Viridiplantae</taxon>
        <taxon>Chlorophyta</taxon>
        <taxon>core chlorophytes</taxon>
        <taxon>Chlorophyceae</taxon>
        <taxon>CS clade</taxon>
        <taxon>Chlamydomonadales</taxon>
        <taxon>Chlamydomonadaceae</taxon>
        <taxon>Chlamydomonas</taxon>
    </lineage>
</organism>
<feature type="compositionally biased region" description="Low complexity" evidence="1">
    <location>
        <begin position="540"/>
        <end position="554"/>
    </location>
</feature>
<evidence type="ECO:0000313" key="2">
    <source>
        <dbReference type="EMBL" id="KAG2441519.1"/>
    </source>
</evidence>
<sequence length="583" mass="62404">MFNQHVATGLASFFGREDAADCVRVVGETLPGHTIVLRLASERFKTQVERWSVDESAGAEPSSKRRATAALPENGGAGGPQAACAGTRRPPLLQLRVPLGSEEELPAALSVIKFAYTGHIEAGSIEEALQARQQADYLQMEGCVAACVAAVREQLAGTSAAAAPRVGNSGSAVVTTAAGTSTSASVAVAPLVLQLYSCAQLWPDPEHEPAFAALLTEAKPRLVSHFRDALAVLNNGQLYKQMLALPAVGLEALLESDDFGTDSESSVVLVLAEWMAENYSSTDADTRRRLCGLLRLACCSRAYLDWVLPALALNHHCHPDSQAGWLPITPEQASGVAAYAAATSDGDRTTLKRVMGLASWCSSRDGGGGYDSTPAAWLSSAPRRQCVPPEGLSFSFTCSKEELVQRLVVFGSQQVAVVRLGIEGTPRAGMSATAMGLQWETTIHYEPGKSAAGMWLGLKLPGAYQQRWTHSPQRGADWFILRPFAQLPAEVYLHRWRGGQKEEVRVLKTSQDNLMITGDIEGCSEGIKLAAAPAPPAPPAQQQEQAQEQEQAQQQRRALAAAQWAQYLNSNRLSGCIKILRPA</sequence>
<protein>
    <recommendedName>
        <fullName evidence="4">BACK domain-containing protein</fullName>
    </recommendedName>
</protein>
<proteinExistence type="predicted"/>
<feature type="region of interest" description="Disordered" evidence="1">
    <location>
        <begin position="52"/>
        <end position="86"/>
    </location>
</feature>
<dbReference type="PANTHER" id="PTHR24410">
    <property type="entry name" value="HL07962P-RELATED"/>
    <property type="match status" value="1"/>
</dbReference>
<dbReference type="PANTHER" id="PTHR24410:SF23">
    <property type="entry name" value="BTB DOMAIN-CONTAINING PROTEIN-RELATED"/>
    <property type="match status" value="1"/>
</dbReference>
<dbReference type="Proteomes" id="UP000650467">
    <property type="component" value="Unassembled WGS sequence"/>
</dbReference>
<dbReference type="AlphaFoldDB" id="A0A835T9X1"/>
<feature type="region of interest" description="Disordered" evidence="1">
    <location>
        <begin position="532"/>
        <end position="554"/>
    </location>
</feature>
<dbReference type="EMBL" id="JAEHOC010000005">
    <property type="protein sequence ID" value="KAG2441519.1"/>
    <property type="molecule type" value="Genomic_DNA"/>
</dbReference>
<accession>A0A835T9X1</accession>
<evidence type="ECO:0000313" key="3">
    <source>
        <dbReference type="Proteomes" id="UP000650467"/>
    </source>
</evidence>
<comment type="caution">
    <text evidence="2">The sequence shown here is derived from an EMBL/GenBank/DDBJ whole genome shotgun (WGS) entry which is preliminary data.</text>
</comment>
<keyword evidence="3" id="KW-1185">Reference proteome</keyword>
<evidence type="ECO:0008006" key="4">
    <source>
        <dbReference type="Google" id="ProtNLM"/>
    </source>
</evidence>
<gene>
    <name evidence="2" type="ORF">HXX76_003141</name>
</gene>